<accession>A0A0U5ERL3</accession>
<dbReference type="AlphaFoldDB" id="A0A0U5ERL3"/>
<keyword evidence="3" id="KW-1185">Reference proteome</keyword>
<dbReference type="KEGG" id="asz:ASN_814"/>
<evidence type="ECO:0000313" key="3">
    <source>
        <dbReference type="Proteomes" id="UP000056109"/>
    </source>
</evidence>
<reference evidence="3" key="1">
    <citation type="submission" date="2014-09" db="EMBL/GenBank/DDBJ databases">
        <authorList>
            <person name="Illeghems K.G."/>
        </authorList>
    </citation>
    <scope>NUCLEOTIDE SEQUENCE [LARGE SCALE GENOMIC DNA]</scope>
    <source>
        <strain evidence="3">108B</strain>
    </source>
</reference>
<organism evidence="2 3">
    <name type="scientific">Acetobacter senegalensis</name>
    <dbReference type="NCBI Taxonomy" id="446692"/>
    <lineage>
        <taxon>Bacteria</taxon>
        <taxon>Pseudomonadati</taxon>
        <taxon>Pseudomonadota</taxon>
        <taxon>Alphaproteobacteria</taxon>
        <taxon>Acetobacterales</taxon>
        <taxon>Acetobacteraceae</taxon>
        <taxon>Acetobacter</taxon>
    </lineage>
</organism>
<proteinExistence type="predicted"/>
<gene>
    <name evidence="2" type="ORF">ASN_814</name>
</gene>
<dbReference type="PATRIC" id="fig|446692.3.peg.799"/>
<evidence type="ECO:0000256" key="1">
    <source>
        <dbReference type="SAM" id="MobiDB-lite"/>
    </source>
</evidence>
<evidence type="ECO:0000313" key="2">
    <source>
        <dbReference type="EMBL" id="CEF40217.1"/>
    </source>
</evidence>
<evidence type="ECO:0008006" key="4">
    <source>
        <dbReference type="Google" id="ProtNLM"/>
    </source>
</evidence>
<sequence length="52" mass="6056">MMFEIRNRVDQDIPFIAQLWWNSWEATGLSSHHDPAPSGYVERLKTEARNGP</sequence>
<dbReference type="Proteomes" id="UP000056109">
    <property type="component" value="Chromosome I"/>
</dbReference>
<name>A0A0U5ERL3_9PROT</name>
<feature type="region of interest" description="Disordered" evidence="1">
    <location>
        <begin position="29"/>
        <end position="52"/>
    </location>
</feature>
<dbReference type="EMBL" id="LN606600">
    <property type="protein sequence ID" value="CEF40217.1"/>
    <property type="molecule type" value="Genomic_DNA"/>
</dbReference>
<feature type="compositionally biased region" description="Basic and acidic residues" evidence="1">
    <location>
        <begin position="42"/>
        <end position="52"/>
    </location>
</feature>
<protein>
    <recommendedName>
        <fullName evidence="4">Acetyltransferase</fullName>
    </recommendedName>
</protein>